<dbReference type="Pfam" id="PF00759">
    <property type="entry name" value="Glyco_hydro_9"/>
    <property type="match status" value="1"/>
</dbReference>
<dbReference type="GO" id="GO:0030245">
    <property type="term" value="P:cellulose catabolic process"/>
    <property type="evidence" value="ECO:0007669"/>
    <property type="project" value="UniProtKB-KW"/>
</dbReference>
<dbReference type="AlphaFoldDB" id="A0AAV8YFJ7"/>
<dbReference type="InterPro" id="IPR012341">
    <property type="entry name" value="6hp_glycosidase-like_sf"/>
</dbReference>
<accession>A0AAV8YFJ7</accession>
<dbReference type="Gene3D" id="1.50.10.10">
    <property type="match status" value="1"/>
</dbReference>
<organism evidence="11 12">
    <name type="scientific">Aromia moschata</name>
    <dbReference type="NCBI Taxonomy" id="1265417"/>
    <lineage>
        <taxon>Eukaryota</taxon>
        <taxon>Metazoa</taxon>
        <taxon>Ecdysozoa</taxon>
        <taxon>Arthropoda</taxon>
        <taxon>Hexapoda</taxon>
        <taxon>Insecta</taxon>
        <taxon>Pterygota</taxon>
        <taxon>Neoptera</taxon>
        <taxon>Endopterygota</taxon>
        <taxon>Coleoptera</taxon>
        <taxon>Polyphaga</taxon>
        <taxon>Cucujiformia</taxon>
        <taxon>Chrysomeloidea</taxon>
        <taxon>Cerambycidae</taxon>
        <taxon>Cerambycinae</taxon>
        <taxon>Callichromatini</taxon>
        <taxon>Aromia</taxon>
    </lineage>
</organism>
<evidence type="ECO:0000256" key="3">
    <source>
        <dbReference type="ARBA" id="ARBA00022801"/>
    </source>
</evidence>
<evidence type="ECO:0000259" key="10">
    <source>
        <dbReference type="Pfam" id="PF00759"/>
    </source>
</evidence>
<evidence type="ECO:0000256" key="5">
    <source>
        <dbReference type="ARBA" id="ARBA00023277"/>
    </source>
</evidence>
<dbReference type="InterPro" id="IPR008928">
    <property type="entry name" value="6-hairpin_glycosidase_sf"/>
</dbReference>
<keyword evidence="3 8" id="KW-0378">Hydrolase</keyword>
<keyword evidence="12" id="KW-1185">Reference proteome</keyword>
<keyword evidence="4 9" id="KW-0136">Cellulose degradation</keyword>
<evidence type="ECO:0000256" key="7">
    <source>
        <dbReference type="ARBA" id="ARBA00023326"/>
    </source>
</evidence>
<evidence type="ECO:0000256" key="8">
    <source>
        <dbReference type="PROSITE-ProRule" id="PRU10060"/>
    </source>
</evidence>
<dbReference type="GO" id="GO:0008810">
    <property type="term" value="F:cellulase activity"/>
    <property type="evidence" value="ECO:0007669"/>
    <property type="project" value="UniProtKB-EC"/>
</dbReference>
<keyword evidence="6 8" id="KW-0326">Glycosidase</keyword>
<proteinExistence type="inferred from homology"/>
<name>A0AAV8YFJ7_9CUCU</name>
<dbReference type="InterPro" id="IPR001701">
    <property type="entry name" value="Glyco_hydro_9"/>
</dbReference>
<dbReference type="EMBL" id="JAPWTK010000122">
    <property type="protein sequence ID" value="KAJ8949207.1"/>
    <property type="molecule type" value="Genomic_DNA"/>
</dbReference>
<evidence type="ECO:0000256" key="1">
    <source>
        <dbReference type="ARBA" id="ARBA00000966"/>
    </source>
</evidence>
<feature type="domain" description="Glycoside hydrolase family 9" evidence="10">
    <location>
        <begin position="35"/>
        <end position="466"/>
    </location>
</feature>
<evidence type="ECO:0000256" key="4">
    <source>
        <dbReference type="ARBA" id="ARBA00023001"/>
    </source>
</evidence>
<keyword evidence="7 8" id="KW-0624">Polysaccharide degradation</keyword>
<evidence type="ECO:0000313" key="12">
    <source>
        <dbReference type="Proteomes" id="UP001162162"/>
    </source>
</evidence>
<dbReference type="PANTHER" id="PTHR22298">
    <property type="entry name" value="ENDO-1,4-BETA-GLUCANASE"/>
    <property type="match status" value="1"/>
</dbReference>
<dbReference type="PROSITE" id="PS00698">
    <property type="entry name" value="GH9_3"/>
    <property type="match status" value="1"/>
</dbReference>
<evidence type="ECO:0000256" key="2">
    <source>
        <dbReference type="ARBA" id="ARBA00007072"/>
    </source>
</evidence>
<dbReference type="InterPro" id="IPR033126">
    <property type="entry name" value="Glyco_hydro_9_Asp/Glu_AS"/>
</dbReference>
<evidence type="ECO:0000256" key="9">
    <source>
        <dbReference type="RuleBase" id="RU361166"/>
    </source>
</evidence>
<comment type="caution">
    <text evidence="11">The sequence shown here is derived from an EMBL/GenBank/DDBJ whole genome shotgun (WGS) entry which is preliminary data.</text>
</comment>
<dbReference type="SUPFAM" id="SSF48208">
    <property type="entry name" value="Six-hairpin glycosidases"/>
    <property type="match status" value="1"/>
</dbReference>
<feature type="active site" evidence="8">
    <location>
        <position position="444"/>
    </location>
</feature>
<dbReference type="Proteomes" id="UP001162162">
    <property type="component" value="Unassembled WGS sequence"/>
</dbReference>
<comment type="catalytic activity">
    <reaction evidence="1 9">
        <text>Endohydrolysis of (1-&gt;4)-beta-D-glucosidic linkages in cellulose, lichenin and cereal beta-D-glucans.</text>
        <dbReference type="EC" id="3.2.1.4"/>
    </reaction>
</comment>
<dbReference type="EC" id="3.2.1.4" evidence="9"/>
<reference evidence="11" key="1">
    <citation type="journal article" date="2023" name="Insect Mol. Biol.">
        <title>Genome sequencing provides insights into the evolution of gene families encoding plant cell wall-degrading enzymes in longhorned beetles.</title>
        <authorList>
            <person name="Shin N.R."/>
            <person name="Okamura Y."/>
            <person name="Kirsch R."/>
            <person name="Pauchet Y."/>
        </authorList>
    </citation>
    <scope>NUCLEOTIDE SEQUENCE</scope>
    <source>
        <strain evidence="11">AMC_N1</strain>
    </source>
</reference>
<comment type="similarity">
    <text evidence="2 8 9">Belongs to the glycosyl hydrolase 9 (cellulase E) family.</text>
</comment>
<sequence length="478" mass="54644">MRPRMSKIQTLLTVFFSILTINVSCFHLHDFKPNYKEALRLSLLFYESQRSGKLPTNKRIEWRGDSALEDKGINGEDLTGGYYDGSDFVKFSFTMAFTSTMLSWGIKEYEDAYKEAGQYFEVLDAVKWATDYFIKCHVSPNEFYGQVGDFVADHAFWGRPEEMNMTRPAYKIDAEHPGSDLAGEASAMFSSASVVFKSVNETYSKELLRHAVELYEFAKNYRGLYQDVIPGAKQYYESSSYGDELTWAALWLYRATDNPKYLDDAEKYYEEFKISEEGSNKFYYNEKVAGLQVQYLQSYNGSFLADSTGATEYFESAQKFCDNAVDKQLRTPKGLIYINKLGTLSHASNVAFLCLRVADLPRMDSKKYVHFAKEQIDYILGAKGRSFVVGYGYNYPKRPYHSASSCPAIPQPCNWEQFHSTLPNPQVLHGALVSGPDQKDFYEDSREEFTFNEVTLDFNAGFQSALAGLIHHESSEKY</sequence>
<evidence type="ECO:0000256" key="6">
    <source>
        <dbReference type="ARBA" id="ARBA00023295"/>
    </source>
</evidence>
<gene>
    <name evidence="11" type="ORF">NQ318_021700</name>
</gene>
<protein>
    <recommendedName>
        <fullName evidence="9">Endoglucanase</fullName>
        <ecNumber evidence="9">3.2.1.4</ecNumber>
    </recommendedName>
</protein>
<feature type="active site" evidence="8">
    <location>
        <position position="453"/>
    </location>
</feature>
<evidence type="ECO:0000313" key="11">
    <source>
        <dbReference type="EMBL" id="KAJ8949207.1"/>
    </source>
</evidence>
<keyword evidence="5 8" id="KW-0119">Carbohydrate metabolism</keyword>